<proteinExistence type="predicted"/>
<feature type="domain" description="CCHC-type" evidence="2">
    <location>
        <begin position="77"/>
        <end position="95"/>
    </location>
</feature>
<name>A0A0J7K0H2_LASNI</name>
<sequence>MEICDQVVEKGRSVEVRKRILEKGDIGLKEAMEIAQAFEVASAQTKAMRSDVVAQITARKENVFQGKLDSSSFSGIKCYRCGYRGHVQSDEKCPAKDKECTKCHKRGHFAAMCRMQRAEKYGDGSDRKETKPSNSANYKDRRKSTTVKQLDGDAADSDNEYAFALRDEICVRARRIYISDYRRS</sequence>
<evidence type="ECO:0000256" key="1">
    <source>
        <dbReference type="SAM" id="MobiDB-lite"/>
    </source>
</evidence>
<dbReference type="STRING" id="67767.A0A0J7K0H2"/>
<dbReference type="GO" id="GO:0008270">
    <property type="term" value="F:zinc ion binding"/>
    <property type="evidence" value="ECO:0007669"/>
    <property type="project" value="InterPro"/>
</dbReference>
<dbReference type="Proteomes" id="UP000036403">
    <property type="component" value="Unassembled WGS sequence"/>
</dbReference>
<dbReference type="InterPro" id="IPR001878">
    <property type="entry name" value="Znf_CCHC"/>
</dbReference>
<feature type="compositionally biased region" description="Basic and acidic residues" evidence="1">
    <location>
        <begin position="120"/>
        <end position="131"/>
    </location>
</feature>
<dbReference type="PaxDb" id="67767-A0A0J7K0H2"/>
<comment type="caution">
    <text evidence="3">The sequence shown here is derived from an EMBL/GenBank/DDBJ whole genome shotgun (WGS) entry which is preliminary data.</text>
</comment>
<protein>
    <submittedName>
        <fullName evidence="3">Transposon ty3-i gap-pol polyprotein</fullName>
    </submittedName>
</protein>
<reference evidence="3 4" key="1">
    <citation type="submission" date="2015-04" db="EMBL/GenBank/DDBJ databases">
        <title>Lasius niger genome sequencing.</title>
        <authorList>
            <person name="Konorov E.A."/>
            <person name="Nikitin M.A."/>
            <person name="Kirill M.V."/>
            <person name="Chang P."/>
        </authorList>
    </citation>
    <scope>NUCLEOTIDE SEQUENCE [LARGE SCALE GENOMIC DNA]</scope>
    <source>
        <tissue evidence="3">Whole</tissue>
    </source>
</reference>
<gene>
    <name evidence="3" type="ORF">RF55_19038</name>
</gene>
<organism evidence="3 4">
    <name type="scientific">Lasius niger</name>
    <name type="common">Black garden ant</name>
    <dbReference type="NCBI Taxonomy" id="67767"/>
    <lineage>
        <taxon>Eukaryota</taxon>
        <taxon>Metazoa</taxon>
        <taxon>Ecdysozoa</taxon>
        <taxon>Arthropoda</taxon>
        <taxon>Hexapoda</taxon>
        <taxon>Insecta</taxon>
        <taxon>Pterygota</taxon>
        <taxon>Neoptera</taxon>
        <taxon>Endopterygota</taxon>
        <taxon>Hymenoptera</taxon>
        <taxon>Apocrita</taxon>
        <taxon>Aculeata</taxon>
        <taxon>Formicoidea</taxon>
        <taxon>Formicidae</taxon>
        <taxon>Formicinae</taxon>
        <taxon>Lasius</taxon>
        <taxon>Lasius</taxon>
    </lineage>
</organism>
<evidence type="ECO:0000259" key="2">
    <source>
        <dbReference type="SMART" id="SM00343"/>
    </source>
</evidence>
<dbReference type="OrthoDB" id="7611399at2759"/>
<dbReference type="SUPFAM" id="SSF57756">
    <property type="entry name" value="Retrovirus zinc finger-like domains"/>
    <property type="match status" value="1"/>
</dbReference>
<dbReference type="Gene3D" id="4.10.60.10">
    <property type="entry name" value="Zinc finger, CCHC-type"/>
    <property type="match status" value="1"/>
</dbReference>
<dbReference type="GO" id="GO:0003676">
    <property type="term" value="F:nucleic acid binding"/>
    <property type="evidence" value="ECO:0007669"/>
    <property type="project" value="InterPro"/>
</dbReference>
<feature type="domain" description="CCHC-type" evidence="2">
    <location>
        <begin position="99"/>
        <end position="115"/>
    </location>
</feature>
<keyword evidence="4" id="KW-1185">Reference proteome</keyword>
<dbReference type="InterPro" id="IPR036875">
    <property type="entry name" value="Znf_CCHC_sf"/>
</dbReference>
<dbReference type="EMBL" id="LBMM01018336">
    <property type="protein sequence ID" value="KMQ83817.1"/>
    <property type="molecule type" value="Genomic_DNA"/>
</dbReference>
<dbReference type="SMART" id="SM00343">
    <property type="entry name" value="ZnF_C2HC"/>
    <property type="match status" value="2"/>
</dbReference>
<evidence type="ECO:0000313" key="3">
    <source>
        <dbReference type="EMBL" id="KMQ83817.1"/>
    </source>
</evidence>
<evidence type="ECO:0000313" key="4">
    <source>
        <dbReference type="Proteomes" id="UP000036403"/>
    </source>
</evidence>
<feature type="region of interest" description="Disordered" evidence="1">
    <location>
        <begin position="120"/>
        <end position="153"/>
    </location>
</feature>
<dbReference type="AlphaFoldDB" id="A0A0J7K0H2"/>
<accession>A0A0J7K0H2</accession>